<dbReference type="PROSITE" id="PS50141">
    <property type="entry name" value="A_DEAMIN_EDITASE"/>
    <property type="match status" value="1"/>
</dbReference>
<dbReference type="GO" id="GO:0003723">
    <property type="term" value="F:RNA binding"/>
    <property type="evidence" value="ECO:0007669"/>
    <property type="project" value="InterPro"/>
</dbReference>
<organism evidence="3 4">
    <name type="scientific">Colletotrichum scovillei</name>
    <dbReference type="NCBI Taxonomy" id="1209932"/>
    <lineage>
        <taxon>Eukaryota</taxon>
        <taxon>Fungi</taxon>
        <taxon>Dikarya</taxon>
        <taxon>Ascomycota</taxon>
        <taxon>Pezizomycotina</taxon>
        <taxon>Sordariomycetes</taxon>
        <taxon>Hypocreomycetidae</taxon>
        <taxon>Glomerellales</taxon>
        <taxon>Glomerellaceae</taxon>
        <taxon>Colletotrichum</taxon>
        <taxon>Colletotrichum acutatum species complex</taxon>
    </lineage>
</organism>
<feature type="compositionally biased region" description="Polar residues" evidence="1">
    <location>
        <begin position="118"/>
        <end position="128"/>
    </location>
</feature>
<dbReference type="Pfam" id="PF02137">
    <property type="entry name" value="A_deamin"/>
    <property type="match status" value="1"/>
</dbReference>
<feature type="region of interest" description="Disordered" evidence="1">
    <location>
        <begin position="175"/>
        <end position="213"/>
    </location>
</feature>
<evidence type="ECO:0000313" key="4">
    <source>
        <dbReference type="Proteomes" id="UP000699042"/>
    </source>
</evidence>
<keyword evidence="4" id="KW-1185">Reference proteome</keyword>
<dbReference type="PANTHER" id="PTHR47803:SF1">
    <property type="entry name" value="TRNA-SPECIFIC ADENOSINE DEAMINASE 1"/>
    <property type="match status" value="1"/>
</dbReference>
<comment type="caution">
    <text evidence="3">The sequence shown here is derived from an EMBL/GenBank/DDBJ whole genome shotgun (WGS) entry which is preliminary data.</text>
</comment>
<dbReference type="PANTHER" id="PTHR47803">
    <property type="entry name" value="TRNA-SPECIFIC ADENOSINE DEAMINASE 1"/>
    <property type="match status" value="1"/>
</dbReference>
<gene>
    <name evidence="3" type="ORF">JMJ77_009972</name>
</gene>
<feature type="region of interest" description="Disordered" evidence="1">
    <location>
        <begin position="118"/>
        <end position="143"/>
    </location>
</feature>
<sequence length="455" mass="48931">MKSWLKVTRPLMSISRPLKMPADPDEIADVVLGQFKKLPTKRRPQVRDNGLHEWVPLSGIVAEKDGVLICLSLATGMKCLPASKLPLAKGNALHDWHAEVLAIRAFNRYLLDECDAHSQGSSPTSNIITRRPPSAISPSSPQPFAIRDGVTLHMYCSEAPCGDASMELTMAAQEDASPWDLPPSSSSSTTSPGVTTPTSAPVLGTTTDTTPLPGRAYFSHLGIVRRKPARGDAPPTTSKSCSDKLALKQCTSLLASLTSLLIHPGNAYISSVVLPESEFSATGCERAFSASGRMKAVVDEAARWKGGYRFSPFEVRTTSREFEFSKRRVRGRAGAEKIAASNLAAVWTRGGGVDEGTMGGVLQGRKAFDVRGASLVSRRRMWELGAAVAERVATEEGGDDDEVGGLLRRALDVDAYGKVKGGEMLACRREVKEAVRRVALAGWVVNVGDEEFARL</sequence>
<dbReference type="EMBL" id="JAESDN010000017">
    <property type="protein sequence ID" value="KAG7040868.1"/>
    <property type="molecule type" value="Genomic_DNA"/>
</dbReference>
<name>A0A9P7QQU6_9PEZI</name>
<proteinExistence type="predicted"/>
<dbReference type="Proteomes" id="UP000699042">
    <property type="component" value="Unassembled WGS sequence"/>
</dbReference>
<dbReference type="InterPro" id="IPR042935">
    <property type="entry name" value="Tad1"/>
</dbReference>
<evidence type="ECO:0000313" key="3">
    <source>
        <dbReference type="EMBL" id="KAG7040868.1"/>
    </source>
</evidence>
<dbReference type="AlphaFoldDB" id="A0A9P7QQU6"/>
<dbReference type="SMART" id="SM00552">
    <property type="entry name" value="ADEAMc"/>
    <property type="match status" value="1"/>
</dbReference>
<protein>
    <submittedName>
        <fullName evidence="3">tRNA-specific adenosine deaminase</fullName>
    </submittedName>
</protein>
<feature type="compositionally biased region" description="Low complexity" evidence="1">
    <location>
        <begin position="182"/>
        <end position="210"/>
    </location>
</feature>
<reference evidence="3" key="1">
    <citation type="submission" date="2021-05" db="EMBL/GenBank/DDBJ databases">
        <title>Comparative genomics of three Colletotrichum scovillei strains and genetic complementation revealed genes involved fungal growth and virulence on chili pepper.</title>
        <authorList>
            <person name="Hsieh D.-K."/>
            <person name="Chuang S.-C."/>
            <person name="Chen C.-Y."/>
            <person name="Chao Y.-T."/>
            <person name="Lu M.-Y.J."/>
            <person name="Lee M.-H."/>
            <person name="Shih M.-C."/>
        </authorList>
    </citation>
    <scope>NUCLEOTIDE SEQUENCE</scope>
    <source>
        <strain evidence="3">Coll-153</strain>
    </source>
</reference>
<dbReference type="InterPro" id="IPR002466">
    <property type="entry name" value="A_deamin"/>
</dbReference>
<accession>A0A9P7QQU6</accession>
<dbReference type="GO" id="GO:0002100">
    <property type="term" value="P:tRNA wobble adenosine to inosine editing"/>
    <property type="evidence" value="ECO:0007669"/>
    <property type="project" value="InterPro"/>
</dbReference>
<evidence type="ECO:0000256" key="1">
    <source>
        <dbReference type="SAM" id="MobiDB-lite"/>
    </source>
</evidence>
<evidence type="ECO:0000259" key="2">
    <source>
        <dbReference type="PROSITE" id="PS50141"/>
    </source>
</evidence>
<feature type="compositionally biased region" description="Low complexity" evidence="1">
    <location>
        <begin position="132"/>
        <end position="143"/>
    </location>
</feature>
<feature type="domain" description="A to I editase" evidence="2">
    <location>
        <begin position="72"/>
        <end position="453"/>
    </location>
</feature>
<dbReference type="GO" id="GO:0043829">
    <property type="term" value="F:tRNA-specific adenosine-37 deaminase activity"/>
    <property type="evidence" value="ECO:0007669"/>
    <property type="project" value="TreeGrafter"/>
</dbReference>